<comment type="subcellular location">
    <subcellularLocation>
        <location evidence="1 7">Cell membrane</location>
        <topology evidence="1 7">Multi-pass membrane protein</topology>
    </subcellularLocation>
</comment>
<evidence type="ECO:0000256" key="3">
    <source>
        <dbReference type="ARBA" id="ARBA00022475"/>
    </source>
</evidence>
<reference evidence="9 10" key="1">
    <citation type="submission" date="2019-03" db="EMBL/GenBank/DDBJ databases">
        <title>Genomic Encyclopedia of Type Strains, Phase IV (KMG-IV): sequencing the most valuable type-strain genomes for metagenomic binning, comparative biology and taxonomic classification.</title>
        <authorList>
            <person name="Goeker M."/>
        </authorList>
    </citation>
    <scope>NUCLEOTIDE SEQUENCE [LARGE SCALE GENOMIC DNA]</scope>
    <source>
        <strain evidence="9 10">DSM 25964</strain>
    </source>
</reference>
<evidence type="ECO:0000259" key="8">
    <source>
        <dbReference type="PROSITE" id="PS50928"/>
    </source>
</evidence>
<dbReference type="PANTHER" id="PTHR43163:SF2">
    <property type="entry name" value="ABC TRANSPORTER PERMEASE PROTEIN"/>
    <property type="match status" value="1"/>
</dbReference>
<evidence type="ECO:0000256" key="7">
    <source>
        <dbReference type="RuleBase" id="RU363032"/>
    </source>
</evidence>
<feature type="transmembrane region" description="Helical" evidence="7">
    <location>
        <begin position="242"/>
        <end position="269"/>
    </location>
</feature>
<keyword evidence="6 7" id="KW-0472">Membrane</keyword>
<comment type="similarity">
    <text evidence="7">Belongs to the binding-protein-dependent transport system permease family.</text>
</comment>
<organism evidence="9 10">
    <name type="scientific">Aminivibrio pyruvatiphilus</name>
    <dbReference type="NCBI Taxonomy" id="1005740"/>
    <lineage>
        <taxon>Bacteria</taxon>
        <taxon>Thermotogati</taxon>
        <taxon>Synergistota</taxon>
        <taxon>Synergistia</taxon>
        <taxon>Synergistales</taxon>
        <taxon>Aminobacteriaceae</taxon>
        <taxon>Aminivibrio</taxon>
    </lineage>
</organism>
<dbReference type="EMBL" id="SORI01000003">
    <property type="protein sequence ID" value="TDY62840.1"/>
    <property type="molecule type" value="Genomic_DNA"/>
</dbReference>
<sequence length="321" mass="35297">MLKYLLKRLVQMIVVLFTVSVIVFLVMSFTGDPVLMIVPPTATDAQIAEARTALGLDRPLWVQYGVFLQNLLRGDLGVSYIFKRPALTLIVERMPATLELVFFSVLLSLAVALPCGVYAGARPNSPFSRAVMGGSLLGISLPSFWVGILLIFYFAVEKGLLPSSGRGATAPLFGIPFAFLTWDGFRHIVLPAVTLALGTLAMLIRLIRAQIMEVMRQDFIRFARAKGVSWRSLFFSHALKNALVPVVTVFGMQIGSLIAFATVTETIFAWPGMGKLLVDSINTADRPVIVAYLMIVAAIFVLINFLVDIVYTLIDPRIDLR</sequence>
<evidence type="ECO:0000256" key="2">
    <source>
        <dbReference type="ARBA" id="ARBA00022448"/>
    </source>
</evidence>
<name>A0A4R8MB22_9BACT</name>
<dbReference type="InterPro" id="IPR035906">
    <property type="entry name" value="MetI-like_sf"/>
</dbReference>
<dbReference type="PROSITE" id="PS50928">
    <property type="entry name" value="ABC_TM1"/>
    <property type="match status" value="1"/>
</dbReference>
<dbReference type="InterPro" id="IPR000515">
    <property type="entry name" value="MetI-like"/>
</dbReference>
<keyword evidence="3" id="KW-1003">Cell membrane</keyword>
<keyword evidence="4 7" id="KW-0812">Transmembrane</keyword>
<proteinExistence type="inferred from homology"/>
<feature type="domain" description="ABC transmembrane type-1" evidence="8">
    <location>
        <begin position="94"/>
        <end position="311"/>
    </location>
</feature>
<dbReference type="PANTHER" id="PTHR43163">
    <property type="entry name" value="DIPEPTIDE TRANSPORT SYSTEM PERMEASE PROTEIN DPPB-RELATED"/>
    <property type="match status" value="1"/>
</dbReference>
<feature type="transmembrane region" description="Helical" evidence="7">
    <location>
        <begin position="289"/>
        <end position="314"/>
    </location>
</feature>
<dbReference type="SUPFAM" id="SSF161098">
    <property type="entry name" value="MetI-like"/>
    <property type="match status" value="1"/>
</dbReference>
<keyword evidence="10" id="KW-1185">Reference proteome</keyword>
<dbReference type="Pfam" id="PF19300">
    <property type="entry name" value="BPD_transp_1_N"/>
    <property type="match status" value="1"/>
</dbReference>
<protein>
    <submittedName>
        <fullName evidence="9">Peptide/nickel transport system permease protein</fullName>
    </submittedName>
</protein>
<evidence type="ECO:0000256" key="6">
    <source>
        <dbReference type="ARBA" id="ARBA00023136"/>
    </source>
</evidence>
<feature type="transmembrane region" description="Helical" evidence="7">
    <location>
        <begin position="100"/>
        <end position="121"/>
    </location>
</feature>
<dbReference type="OrthoDB" id="9773221at2"/>
<keyword evidence="2 7" id="KW-0813">Transport</keyword>
<dbReference type="RefSeq" id="WP_133956419.1">
    <property type="nucleotide sequence ID" value="NZ_SORI01000003.1"/>
</dbReference>
<feature type="transmembrane region" description="Helical" evidence="7">
    <location>
        <begin position="12"/>
        <end position="30"/>
    </location>
</feature>
<feature type="transmembrane region" description="Helical" evidence="7">
    <location>
        <begin position="133"/>
        <end position="156"/>
    </location>
</feature>
<evidence type="ECO:0000256" key="1">
    <source>
        <dbReference type="ARBA" id="ARBA00004651"/>
    </source>
</evidence>
<dbReference type="InterPro" id="IPR045621">
    <property type="entry name" value="BPD_transp_1_N"/>
</dbReference>
<dbReference type="GO" id="GO:0005886">
    <property type="term" value="C:plasma membrane"/>
    <property type="evidence" value="ECO:0007669"/>
    <property type="project" value="UniProtKB-SubCell"/>
</dbReference>
<keyword evidence="5 7" id="KW-1133">Transmembrane helix</keyword>
<evidence type="ECO:0000256" key="4">
    <source>
        <dbReference type="ARBA" id="ARBA00022692"/>
    </source>
</evidence>
<accession>A0A4R8MB22</accession>
<dbReference type="CDD" id="cd06261">
    <property type="entry name" value="TM_PBP2"/>
    <property type="match status" value="1"/>
</dbReference>
<dbReference type="Proteomes" id="UP000295066">
    <property type="component" value="Unassembled WGS sequence"/>
</dbReference>
<feature type="transmembrane region" description="Helical" evidence="7">
    <location>
        <begin position="188"/>
        <end position="207"/>
    </location>
</feature>
<evidence type="ECO:0000313" key="9">
    <source>
        <dbReference type="EMBL" id="TDY62840.1"/>
    </source>
</evidence>
<evidence type="ECO:0000256" key="5">
    <source>
        <dbReference type="ARBA" id="ARBA00022989"/>
    </source>
</evidence>
<gene>
    <name evidence="9" type="ORF">C8D99_10360</name>
</gene>
<dbReference type="GO" id="GO:0055085">
    <property type="term" value="P:transmembrane transport"/>
    <property type="evidence" value="ECO:0007669"/>
    <property type="project" value="InterPro"/>
</dbReference>
<evidence type="ECO:0000313" key="10">
    <source>
        <dbReference type="Proteomes" id="UP000295066"/>
    </source>
</evidence>
<dbReference type="Pfam" id="PF00528">
    <property type="entry name" value="BPD_transp_1"/>
    <property type="match status" value="1"/>
</dbReference>
<dbReference type="Gene3D" id="1.10.3720.10">
    <property type="entry name" value="MetI-like"/>
    <property type="match status" value="1"/>
</dbReference>
<comment type="caution">
    <text evidence="9">The sequence shown here is derived from an EMBL/GenBank/DDBJ whole genome shotgun (WGS) entry which is preliminary data.</text>
</comment>
<dbReference type="AlphaFoldDB" id="A0A4R8MB22"/>